<name>A0A3B0A681_9ACTN</name>
<comment type="caution">
    <text evidence="2">The sequence shown here is derived from an EMBL/GenBank/DDBJ whole genome shotgun (WGS) entry which is preliminary data.</text>
</comment>
<proteinExistence type="predicted"/>
<dbReference type="Proteomes" id="UP000279968">
    <property type="component" value="Unassembled WGS sequence"/>
</dbReference>
<dbReference type="RefSeq" id="WP_120780096.1">
    <property type="nucleotide sequence ID" value="NZ_JBHLUP010000002.1"/>
</dbReference>
<feature type="coiled-coil region" evidence="1">
    <location>
        <begin position="69"/>
        <end position="96"/>
    </location>
</feature>
<gene>
    <name evidence="2" type="ORF">D7193_15085</name>
</gene>
<sequence>MTSLDPRVIAADIMCGNARSITPGEVWAHIGQAYDTAEIDATLADEVVELIRTAGIDLLWHDGSSNTELDAARVEIERLTAELDRARQVVEAAQAWSAPYRTVLEFGDRCERLAAAVKAHASEQVPA</sequence>
<evidence type="ECO:0000313" key="3">
    <source>
        <dbReference type="Proteomes" id="UP000279968"/>
    </source>
</evidence>
<organism evidence="2 3">
    <name type="scientific">Micromonospora costi</name>
    <dbReference type="NCBI Taxonomy" id="1530042"/>
    <lineage>
        <taxon>Bacteria</taxon>
        <taxon>Bacillati</taxon>
        <taxon>Actinomycetota</taxon>
        <taxon>Actinomycetes</taxon>
        <taxon>Micromonosporales</taxon>
        <taxon>Micromonosporaceae</taxon>
        <taxon>Micromonospora</taxon>
    </lineage>
</organism>
<reference evidence="2 3" key="1">
    <citation type="journal article" date="2015" name="Int. J. Syst. Evol. Microbiol.">
        <title>Micromonospora costi sp. nov., isolated from a leaf of Costus speciosus.</title>
        <authorList>
            <person name="Thawai C."/>
        </authorList>
    </citation>
    <scope>NUCLEOTIDE SEQUENCE [LARGE SCALE GENOMIC DNA]</scope>
    <source>
        <strain evidence="2 3">CS1-12</strain>
    </source>
</reference>
<evidence type="ECO:0000256" key="1">
    <source>
        <dbReference type="SAM" id="Coils"/>
    </source>
</evidence>
<dbReference type="EMBL" id="RBAN01000002">
    <property type="protein sequence ID" value="RKN55913.1"/>
    <property type="molecule type" value="Genomic_DNA"/>
</dbReference>
<dbReference type="AlphaFoldDB" id="A0A3B0A681"/>
<keyword evidence="3" id="KW-1185">Reference proteome</keyword>
<accession>A0A3B0A681</accession>
<dbReference type="OrthoDB" id="9921948at2"/>
<protein>
    <submittedName>
        <fullName evidence="2">Uncharacterized protein</fullName>
    </submittedName>
</protein>
<keyword evidence="1" id="KW-0175">Coiled coil</keyword>
<evidence type="ECO:0000313" key="2">
    <source>
        <dbReference type="EMBL" id="RKN55913.1"/>
    </source>
</evidence>